<organism evidence="1 2">
    <name type="scientific">Modicella reniformis</name>
    <dbReference type="NCBI Taxonomy" id="1440133"/>
    <lineage>
        <taxon>Eukaryota</taxon>
        <taxon>Fungi</taxon>
        <taxon>Fungi incertae sedis</taxon>
        <taxon>Mucoromycota</taxon>
        <taxon>Mortierellomycotina</taxon>
        <taxon>Mortierellomycetes</taxon>
        <taxon>Mortierellales</taxon>
        <taxon>Mortierellaceae</taxon>
        <taxon>Modicella</taxon>
    </lineage>
</organism>
<sequence>MTVATLPVGDAAAVEGRAVRDVVTASIIFDPTIAAIGGRCTPERFFIRLVAPGSIVGLNDNRAEQDGTDDEQGL</sequence>
<protein>
    <submittedName>
        <fullName evidence="1">Uncharacterized protein</fullName>
    </submittedName>
</protein>
<gene>
    <name evidence="1" type="ORF">BGZ65_007479</name>
</gene>
<reference evidence="1" key="1">
    <citation type="journal article" date="2020" name="Fungal Divers.">
        <title>Resolving the Mortierellaceae phylogeny through synthesis of multi-gene phylogenetics and phylogenomics.</title>
        <authorList>
            <person name="Vandepol N."/>
            <person name="Liber J."/>
            <person name="Desiro A."/>
            <person name="Na H."/>
            <person name="Kennedy M."/>
            <person name="Barry K."/>
            <person name="Grigoriev I.V."/>
            <person name="Miller A.N."/>
            <person name="O'Donnell K."/>
            <person name="Stajich J.E."/>
            <person name="Bonito G."/>
        </authorList>
    </citation>
    <scope>NUCLEOTIDE SEQUENCE</scope>
    <source>
        <strain evidence="1">MES-2147</strain>
    </source>
</reference>
<evidence type="ECO:0000313" key="1">
    <source>
        <dbReference type="EMBL" id="KAF9977247.1"/>
    </source>
</evidence>
<keyword evidence="2" id="KW-1185">Reference proteome</keyword>
<name>A0A9P6JMJ6_9FUNG</name>
<dbReference type="AlphaFoldDB" id="A0A9P6JMJ6"/>
<dbReference type="EMBL" id="JAAAHW010004202">
    <property type="protein sequence ID" value="KAF9977247.1"/>
    <property type="molecule type" value="Genomic_DNA"/>
</dbReference>
<dbReference type="Proteomes" id="UP000749646">
    <property type="component" value="Unassembled WGS sequence"/>
</dbReference>
<accession>A0A9P6JMJ6</accession>
<comment type="caution">
    <text evidence="1">The sequence shown here is derived from an EMBL/GenBank/DDBJ whole genome shotgun (WGS) entry which is preliminary data.</text>
</comment>
<evidence type="ECO:0000313" key="2">
    <source>
        <dbReference type="Proteomes" id="UP000749646"/>
    </source>
</evidence>
<feature type="non-terminal residue" evidence="1">
    <location>
        <position position="74"/>
    </location>
</feature>
<proteinExistence type="predicted"/>